<dbReference type="AlphaFoldDB" id="A0A177DNI9"/>
<gene>
    <name evidence="2" type="ORF">AA0117_g6007</name>
    <name evidence="1" type="ORF">CC77DRAFT_1020094</name>
</gene>
<reference evidence="4" key="2">
    <citation type="journal article" date="2019" name="bioRxiv">
        <title>Genomics, evolutionary history and diagnostics of the Alternaria alternata species group including apple and Asian pear pathotypes.</title>
        <authorList>
            <person name="Armitage A.D."/>
            <person name="Cockerton H.M."/>
            <person name="Sreenivasaprasad S."/>
            <person name="Woodhall J.W."/>
            <person name="Lane C.R."/>
            <person name="Harrison R.J."/>
            <person name="Clarkson J.P."/>
        </authorList>
    </citation>
    <scope>NUCLEOTIDE SEQUENCE [LARGE SCALE GENOMIC DNA]</scope>
    <source>
        <strain evidence="4">FERA 1177</strain>
    </source>
</reference>
<organism evidence="1 3">
    <name type="scientific">Alternaria alternata</name>
    <name type="common">Alternaria rot fungus</name>
    <name type="synonym">Torula alternata</name>
    <dbReference type="NCBI Taxonomy" id="5599"/>
    <lineage>
        <taxon>Eukaryota</taxon>
        <taxon>Fungi</taxon>
        <taxon>Dikarya</taxon>
        <taxon>Ascomycota</taxon>
        <taxon>Pezizomycotina</taxon>
        <taxon>Dothideomycetes</taxon>
        <taxon>Pleosporomycetidae</taxon>
        <taxon>Pleosporales</taxon>
        <taxon>Pleosporineae</taxon>
        <taxon>Pleosporaceae</taxon>
        <taxon>Alternaria</taxon>
        <taxon>Alternaria sect. Alternaria</taxon>
        <taxon>Alternaria alternata complex</taxon>
    </lineage>
</organism>
<dbReference type="VEuPathDB" id="FungiDB:CC77DRAFT_1020094"/>
<evidence type="ECO:0008006" key="5">
    <source>
        <dbReference type="Google" id="ProtNLM"/>
    </source>
</evidence>
<dbReference type="Pfam" id="PF14388">
    <property type="entry name" value="DUF4419"/>
    <property type="match status" value="1"/>
</dbReference>
<dbReference type="Proteomes" id="UP000291422">
    <property type="component" value="Unassembled WGS sequence"/>
</dbReference>
<dbReference type="OMA" id="AFCFWDA"/>
<dbReference type="InterPro" id="IPR025533">
    <property type="entry name" value="DUF4419"/>
</dbReference>
<dbReference type="EMBL" id="PDXD01000013">
    <property type="protein sequence ID" value="RYN76014.1"/>
    <property type="molecule type" value="Genomic_DNA"/>
</dbReference>
<dbReference type="KEGG" id="aalt:CC77DRAFT_1020094"/>
<sequence length="378" mass="42439">MPVTITVADHKSESYHNRNAKIASNDALLRGTSPSDSKNCKWIIQSSVSEDEFSKSHIVESNNGFVHAAFTAYSRHHHLVIRPEDVWFAILSQLNVYINANAEALRDHFVSHQGQKELRVKEVGNIHTVDFGMLARRMTALIQENVKDPDLRDWIMPAFSTTTVTDRTTAAVLMMGSMKAYFKYRCCLMCGIPTVTLLGERADYEDILKRLEKLPELGPEASTFADLLRPVLRNFIATFDPEQSTVSHDFWSKIAHHLGGGSGPSYLGGWLTAFCFWNDKGECMYDQQTESRNPWETDSDRLELDGVSYHDVDISDIPNGFASVPVLVDDNGKEYKTKMIAGSLGIKVTGKDNSQAGTEEKLDSLQSLSGWMMYEIKE</sequence>
<dbReference type="PANTHER" id="PTHR31252:SF11">
    <property type="entry name" value="DUF4419 DOMAIN-CONTAINING PROTEIN"/>
    <property type="match status" value="1"/>
</dbReference>
<dbReference type="EMBL" id="KV441477">
    <property type="protein sequence ID" value="OAG21305.1"/>
    <property type="molecule type" value="Genomic_DNA"/>
</dbReference>
<reference evidence="1 3" key="1">
    <citation type="submission" date="2016-05" db="EMBL/GenBank/DDBJ databases">
        <title>Comparative analysis of secretome profiles of manganese(II)-oxidizing ascomycete fungi.</title>
        <authorList>
            <consortium name="DOE Joint Genome Institute"/>
            <person name="Zeiner C.A."/>
            <person name="Purvine S.O."/>
            <person name="Zink E.M."/>
            <person name="Wu S."/>
            <person name="Pasa-Tolic L."/>
            <person name="Chaput D.L."/>
            <person name="Haridas S."/>
            <person name="Grigoriev I.V."/>
            <person name="Santelli C.M."/>
            <person name="Hansel C.M."/>
        </authorList>
    </citation>
    <scope>NUCLEOTIDE SEQUENCE [LARGE SCALE GENOMIC DNA]</scope>
    <source>
        <strain evidence="1 3">SRC1lrK2f</strain>
    </source>
</reference>
<proteinExistence type="predicted"/>
<evidence type="ECO:0000313" key="3">
    <source>
        <dbReference type="Proteomes" id="UP000077248"/>
    </source>
</evidence>
<dbReference type="Proteomes" id="UP000077248">
    <property type="component" value="Unassembled WGS sequence"/>
</dbReference>
<dbReference type="GeneID" id="29110571"/>
<keyword evidence="3" id="KW-1185">Reference proteome</keyword>
<dbReference type="PANTHER" id="PTHR31252">
    <property type="entry name" value="DUF4419 DOMAIN-CONTAINING PROTEIN"/>
    <property type="match status" value="1"/>
</dbReference>
<protein>
    <recommendedName>
        <fullName evidence="5">DUF4419 domain-containing protein</fullName>
    </recommendedName>
</protein>
<name>A0A177DNI9_ALTAL</name>
<evidence type="ECO:0000313" key="2">
    <source>
        <dbReference type="EMBL" id="RYN76014.1"/>
    </source>
</evidence>
<accession>A0A177DNI9</accession>
<dbReference type="RefSeq" id="XP_018386726.1">
    <property type="nucleotide sequence ID" value="XM_018524977.1"/>
</dbReference>
<reference evidence="2" key="3">
    <citation type="journal article" date="2019" name="J. ISSAAS">
        <title>Genomics, evolutionary history and diagnostics of the Alternaria alternata species group including apple and Asian pear pathotypes.</title>
        <authorList>
            <person name="Armitage A.D."/>
            <person name="Cockerton H.M."/>
            <person name="Sreenivasaprasad S."/>
            <person name="Woodhall J."/>
            <person name="Lane C."/>
            <person name="Harrison R.J."/>
            <person name="Clarkson J.P."/>
        </authorList>
    </citation>
    <scope>NUCLEOTIDE SEQUENCE</scope>
    <source>
        <strain evidence="2">FERA 1177</strain>
    </source>
</reference>
<evidence type="ECO:0000313" key="1">
    <source>
        <dbReference type="EMBL" id="OAG21305.1"/>
    </source>
</evidence>
<evidence type="ECO:0000313" key="4">
    <source>
        <dbReference type="Proteomes" id="UP000291422"/>
    </source>
</evidence>